<organism evidence="4 5">
    <name type="scientific">Maioricimonas rarisocia</name>
    <dbReference type="NCBI Taxonomy" id="2528026"/>
    <lineage>
        <taxon>Bacteria</taxon>
        <taxon>Pseudomonadati</taxon>
        <taxon>Planctomycetota</taxon>
        <taxon>Planctomycetia</taxon>
        <taxon>Planctomycetales</taxon>
        <taxon>Planctomycetaceae</taxon>
        <taxon>Maioricimonas</taxon>
    </lineage>
</organism>
<evidence type="ECO:0000259" key="3">
    <source>
        <dbReference type="Pfam" id="PF13649"/>
    </source>
</evidence>
<proteinExistence type="predicted"/>
<dbReference type="PANTHER" id="PTHR43861:SF1">
    <property type="entry name" value="TRANS-ACONITATE 2-METHYLTRANSFERASE"/>
    <property type="match status" value="1"/>
</dbReference>
<feature type="domain" description="Methyltransferase" evidence="3">
    <location>
        <begin position="54"/>
        <end position="152"/>
    </location>
</feature>
<dbReference type="SUPFAM" id="SSF53335">
    <property type="entry name" value="S-adenosyl-L-methionine-dependent methyltransferases"/>
    <property type="match status" value="1"/>
</dbReference>
<dbReference type="AlphaFoldDB" id="A0A517Z8S0"/>
<name>A0A517Z8S0_9PLAN</name>
<sequence>MNKSTNDEIRERFDAQVERFSNLESGQRTAIDSPLALDLITQAASRVTPQARAVLDVGCGAGNFTLKLLARVPGLDVSLIDLSQPMLDRAVERISAATTGSVQAQQGDVRTAELGESTCDVILAGAVLHHLRGEDEWEQVFGRFHTALRPGGSIWVFDLVSSSIPAVEKLMRERYGNYLTELEDEAFRDHVFDYIEKEDSPRPLTFQLDMLRKVGFAATTVLHRHTCFAAFGAVKN</sequence>
<keyword evidence="1" id="KW-0489">Methyltransferase</keyword>
<keyword evidence="2" id="KW-0808">Transferase</keyword>
<dbReference type="GO" id="GO:0008168">
    <property type="term" value="F:methyltransferase activity"/>
    <property type="evidence" value="ECO:0007669"/>
    <property type="project" value="UniProtKB-KW"/>
</dbReference>
<dbReference type="OrthoDB" id="278023at2"/>
<dbReference type="Pfam" id="PF13649">
    <property type="entry name" value="Methyltransf_25"/>
    <property type="match status" value="1"/>
</dbReference>
<dbReference type="Proteomes" id="UP000320496">
    <property type="component" value="Chromosome"/>
</dbReference>
<protein>
    <recommendedName>
        <fullName evidence="3">Methyltransferase domain-containing protein</fullName>
    </recommendedName>
</protein>
<dbReference type="InterPro" id="IPR029063">
    <property type="entry name" value="SAM-dependent_MTases_sf"/>
</dbReference>
<dbReference type="PANTHER" id="PTHR43861">
    <property type="entry name" value="TRANS-ACONITATE 2-METHYLTRANSFERASE-RELATED"/>
    <property type="match status" value="1"/>
</dbReference>
<keyword evidence="5" id="KW-1185">Reference proteome</keyword>
<evidence type="ECO:0000256" key="1">
    <source>
        <dbReference type="ARBA" id="ARBA00022603"/>
    </source>
</evidence>
<gene>
    <name evidence="4" type="ORF">Mal4_32140</name>
</gene>
<dbReference type="RefSeq" id="WP_145370126.1">
    <property type="nucleotide sequence ID" value="NZ_CP036275.1"/>
</dbReference>
<dbReference type="CDD" id="cd02440">
    <property type="entry name" value="AdoMet_MTases"/>
    <property type="match status" value="1"/>
</dbReference>
<dbReference type="KEGG" id="mri:Mal4_32140"/>
<evidence type="ECO:0000313" key="5">
    <source>
        <dbReference type="Proteomes" id="UP000320496"/>
    </source>
</evidence>
<dbReference type="InterPro" id="IPR041698">
    <property type="entry name" value="Methyltransf_25"/>
</dbReference>
<accession>A0A517Z8S0</accession>
<evidence type="ECO:0000313" key="4">
    <source>
        <dbReference type="EMBL" id="QDU38882.1"/>
    </source>
</evidence>
<dbReference type="EMBL" id="CP036275">
    <property type="protein sequence ID" value="QDU38882.1"/>
    <property type="molecule type" value="Genomic_DNA"/>
</dbReference>
<dbReference type="Gene3D" id="3.40.50.150">
    <property type="entry name" value="Vaccinia Virus protein VP39"/>
    <property type="match status" value="1"/>
</dbReference>
<reference evidence="4 5" key="1">
    <citation type="submission" date="2019-02" db="EMBL/GenBank/DDBJ databases">
        <title>Deep-cultivation of Planctomycetes and their phenomic and genomic characterization uncovers novel biology.</title>
        <authorList>
            <person name="Wiegand S."/>
            <person name="Jogler M."/>
            <person name="Boedeker C."/>
            <person name="Pinto D."/>
            <person name="Vollmers J."/>
            <person name="Rivas-Marin E."/>
            <person name="Kohn T."/>
            <person name="Peeters S.H."/>
            <person name="Heuer A."/>
            <person name="Rast P."/>
            <person name="Oberbeckmann S."/>
            <person name="Bunk B."/>
            <person name="Jeske O."/>
            <person name="Meyerdierks A."/>
            <person name="Storesund J.E."/>
            <person name="Kallscheuer N."/>
            <person name="Luecker S."/>
            <person name="Lage O.M."/>
            <person name="Pohl T."/>
            <person name="Merkel B.J."/>
            <person name="Hornburger P."/>
            <person name="Mueller R.-W."/>
            <person name="Bruemmer F."/>
            <person name="Labrenz M."/>
            <person name="Spormann A.M."/>
            <person name="Op den Camp H."/>
            <person name="Overmann J."/>
            <person name="Amann R."/>
            <person name="Jetten M.S.M."/>
            <person name="Mascher T."/>
            <person name="Medema M.H."/>
            <person name="Devos D.P."/>
            <person name="Kaster A.-K."/>
            <person name="Ovreas L."/>
            <person name="Rohde M."/>
            <person name="Galperin M.Y."/>
            <person name="Jogler C."/>
        </authorList>
    </citation>
    <scope>NUCLEOTIDE SEQUENCE [LARGE SCALE GENOMIC DNA]</scope>
    <source>
        <strain evidence="4 5">Mal4</strain>
    </source>
</reference>
<dbReference type="GO" id="GO:0032259">
    <property type="term" value="P:methylation"/>
    <property type="evidence" value="ECO:0007669"/>
    <property type="project" value="UniProtKB-KW"/>
</dbReference>
<evidence type="ECO:0000256" key="2">
    <source>
        <dbReference type="ARBA" id="ARBA00022679"/>
    </source>
</evidence>